<dbReference type="InterPro" id="IPR050789">
    <property type="entry name" value="Diverse_Enzym_Activities"/>
</dbReference>
<dbReference type="Gene3D" id="3.40.710.10">
    <property type="entry name" value="DD-peptidase/beta-lactamase superfamily"/>
    <property type="match status" value="1"/>
</dbReference>
<name>A0A378I680_9GAMM</name>
<accession>A0A378I680</accession>
<reference evidence="3 5" key="2">
    <citation type="submission" date="2018-06" db="EMBL/GenBank/DDBJ databases">
        <authorList>
            <consortium name="Pathogen Informatics"/>
            <person name="Doyle S."/>
        </authorList>
    </citation>
    <scope>NUCLEOTIDE SEQUENCE [LARGE SCALE GENOMIC DNA]</scope>
    <source>
        <strain evidence="3 5">NCTC12437</strain>
    </source>
</reference>
<sequence length="725" mass="80403">MPLPSIQALQKITEPSHIPATAYVYVESKESSKGEFVSTSLAIGKKNMNDAGGNDVDSDTQFPASSLSKIVFTYLVLQLVKEKQIDLDEPLLPILQKKGQEYERLKVNGEYPEKAMHLTARHVLSHTTGLPNFGTGSDLSSPLSFADGSELGSGYSYSGEAFLFLQKTLEIKTGKNLETMAGEYVFGPLEMGHSTFLPQPGSSNIVMVHTELGQATPIHESIADLRYELELMSSLSALNNAEKGIIYLSENPPRYYVKGMAEPDSIPSGVDLTNLVAKLTNLSFKSDILAITSKAGHTPHLNAAGTLLTTSNDFSKFMTAWLKNMDDPVFQQAFEFETSFALSSLTLEEFVQLSKADNVSGFLKNATADNYKLVSFSKTELYELKRVINESTQAETRALSTRLVPTKVYSITETCGLGWHIYKNAENKVIAYQYGENPDTRSFMAINVTDKKGAAFFTNSEQGMSIATQILSSADLAPIGETQALFEKMPQYPQSDKPGWKETLEGMIAENGGGVGAVKKARSHFEAAIRSSPGDQSKQLRLDWFNLVQKYQKGNQEFLPVLGTFVGVYQNPFKEKRELFIKEGGLICKEFDKEIKLVRISETEFLPEKNQNFKISIKGAQVSIEFLHSAPKYLFEQSLPESHQQASFIAALSQLPDQPVQDVQAREAENLESARERTQRFRNALAVDLADRTQPAEALDENTEKENLPSFSHNKINKYYAIFSS</sequence>
<dbReference type="SUPFAM" id="SSF56601">
    <property type="entry name" value="beta-lactamase/transpeptidase-like"/>
    <property type="match status" value="1"/>
</dbReference>
<dbReference type="EMBL" id="UGNW01000001">
    <property type="protein sequence ID" value="STX30697.1"/>
    <property type="molecule type" value="Genomic_DNA"/>
</dbReference>
<dbReference type="OrthoDB" id="119951at2"/>
<protein>
    <submittedName>
        <fullName evidence="3">Beta-lactamase</fullName>
    </submittedName>
    <submittedName>
        <fullName evidence="2">Secreted esterase</fullName>
    </submittedName>
</protein>
<evidence type="ECO:0000313" key="5">
    <source>
        <dbReference type="Proteomes" id="UP000255066"/>
    </source>
</evidence>
<dbReference type="Proteomes" id="UP000054735">
    <property type="component" value="Unassembled WGS sequence"/>
</dbReference>
<organism evidence="3 5">
    <name type="scientific">Legionella birminghamensis</name>
    <dbReference type="NCBI Taxonomy" id="28083"/>
    <lineage>
        <taxon>Bacteria</taxon>
        <taxon>Pseudomonadati</taxon>
        <taxon>Pseudomonadota</taxon>
        <taxon>Gammaproteobacteria</taxon>
        <taxon>Legionellales</taxon>
        <taxon>Legionellaceae</taxon>
        <taxon>Legionella</taxon>
    </lineage>
</organism>
<keyword evidence="4" id="KW-1185">Reference proteome</keyword>
<reference evidence="2 4" key="1">
    <citation type="submission" date="2015-11" db="EMBL/GenBank/DDBJ databases">
        <title>Genomic analysis of 38 Legionella species identifies large and diverse effector repertoires.</title>
        <authorList>
            <person name="Burstein D."/>
            <person name="Amaro F."/>
            <person name="Zusman T."/>
            <person name="Lifshitz Z."/>
            <person name="Cohen O."/>
            <person name="Gilbert J.A."/>
            <person name="Pupko T."/>
            <person name="Shuman H.A."/>
            <person name="Segal G."/>
        </authorList>
    </citation>
    <scope>NUCLEOTIDE SEQUENCE [LARGE SCALE GENOMIC DNA]</scope>
    <source>
        <strain evidence="2 4">CDC#1407-AL-14</strain>
    </source>
</reference>
<dbReference type="InterPro" id="IPR012338">
    <property type="entry name" value="Beta-lactam/transpept-like"/>
</dbReference>
<dbReference type="PANTHER" id="PTHR43283:SF18">
    <property type="match status" value="1"/>
</dbReference>
<evidence type="ECO:0000313" key="3">
    <source>
        <dbReference type="EMBL" id="STX30697.1"/>
    </source>
</evidence>
<evidence type="ECO:0000259" key="1">
    <source>
        <dbReference type="Pfam" id="PF00144"/>
    </source>
</evidence>
<dbReference type="EMBL" id="LNXT01000013">
    <property type="protein sequence ID" value="KTC73805.1"/>
    <property type="molecule type" value="Genomic_DNA"/>
</dbReference>
<evidence type="ECO:0000313" key="4">
    <source>
        <dbReference type="Proteomes" id="UP000054735"/>
    </source>
</evidence>
<dbReference type="Proteomes" id="UP000255066">
    <property type="component" value="Unassembled WGS sequence"/>
</dbReference>
<dbReference type="RefSeq" id="WP_058523159.1">
    <property type="nucleotide sequence ID" value="NZ_CAAAHV010000037.1"/>
</dbReference>
<dbReference type="AlphaFoldDB" id="A0A378I680"/>
<dbReference type="InterPro" id="IPR001466">
    <property type="entry name" value="Beta-lactam-related"/>
</dbReference>
<proteinExistence type="predicted"/>
<dbReference type="PANTHER" id="PTHR43283">
    <property type="entry name" value="BETA-LACTAMASE-RELATED"/>
    <property type="match status" value="1"/>
</dbReference>
<dbReference type="Pfam" id="PF00144">
    <property type="entry name" value="Beta-lactamase"/>
    <property type="match status" value="1"/>
</dbReference>
<evidence type="ECO:0000313" key="2">
    <source>
        <dbReference type="EMBL" id="KTC73805.1"/>
    </source>
</evidence>
<feature type="domain" description="Beta-lactamase-related" evidence="1">
    <location>
        <begin position="51"/>
        <end position="463"/>
    </location>
</feature>
<dbReference type="STRING" id="28083.Lbir_1067"/>
<gene>
    <name evidence="2" type="ORF">Lbir_1067</name>
    <name evidence="3" type="ORF">NCTC12437_00458</name>
</gene>